<dbReference type="GO" id="GO:0048312">
    <property type="term" value="P:intracellular distribution of mitochondria"/>
    <property type="evidence" value="ECO:0007669"/>
    <property type="project" value="TreeGrafter"/>
</dbReference>
<dbReference type="InterPro" id="IPR030381">
    <property type="entry name" value="G_DYNAMIN_dom"/>
</dbReference>
<dbReference type="PANTHER" id="PTHR11566">
    <property type="entry name" value="DYNAMIN"/>
    <property type="match status" value="1"/>
</dbReference>
<dbReference type="GO" id="GO:0000266">
    <property type="term" value="P:mitochondrial fission"/>
    <property type="evidence" value="ECO:0007669"/>
    <property type="project" value="TreeGrafter"/>
</dbReference>
<dbReference type="PANTHER" id="PTHR11566:SF21">
    <property type="entry name" value="DYNAMIN RELATED PROTEIN 1, ISOFORM A"/>
    <property type="match status" value="1"/>
</dbReference>
<dbReference type="GO" id="GO:0006897">
    <property type="term" value="P:endocytosis"/>
    <property type="evidence" value="ECO:0007669"/>
    <property type="project" value="TreeGrafter"/>
</dbReference>
<dbReference type="Gene3D" id="1.20.120.1240">
    <property type="entry name" value="Dynamin, middle domain"/>
    <property type="match status" value="1"/>
</dbReference>
<feature type="domain" description="Dynamin-type G" evidence="3">
    <location>
        <begin position="34"/>
        <end position="336"/>
    </location>
</feature>
<dbReference type="OrthoDB" id="5061070at2759"/>
<sequence>MSMFQSPLSETPSARDYIDIMVDIRNLGIFSNFEEHTPTIVVFGDQSSGKSSVMTRLTGGLPMPRGSSKCTSTPFEIRMLQTEEPIRRITLRYIEDRNRRAIPPREVEFADITNSSKADIEKKLRDAQRYLQNPSIRDIKSMLPADPSNDELPFTKNAVCLTIGGPTQKYSLSMVDLPGIVRNVEDNEKFVIALVKEYIKRDSAILVPIFQATSDIATQCAWRLAREADPNGLRTVGALTKIDRIIDYPNDDEKHLELANLVKGKGDHQIVNGVYVIRNRSSVEPDDADDTLENDTIRELKKHKTWKDVPINRFGLQYLVMKLSELQGQAHKRSWPRISPLLETSRDDYEERLNSLPHKPIGNPTIRFLELIGKFDKKFTCHANAEHVDHKLYRGQQWNFGQFDQALLDTRPIYKLTFDEGRLNTEIFDPIKPGSLQYRGWAGDLREEEWEEFDFDNDVSEKYVWTIDQLYEAVQESQGGLLVGYFPYKAVVSIVGKHQKEWLQISTKLLNKNHDWVANFTDELIEITFKEFPNVIGEIKNVLRELLRKCKDETLKHLKDLEEMEHMSASRALYVTDEASLLKKQSKYFIKLRILAASSRQTNQELKEVLELGTKLFDMMYDEDASDHDFDKAKNDLIDHISQRENFNDVSTQRLIDEIKSLKLAAETPSTATISAMLTIKNSYLDRLIRIIPESEHSRNHSILKNTINEHAFLAATIVPRIVEFYLVHQFAIRLGMHLRTHFRLLGAEPTNQPSDLINDIDLESLLGEDPSVAKNRAEWQKNFHALNGIIDRVRKSSA</sequence>
<dbReference type="GO" id="GO:0016559">
    <property type="term" value="P:peroxisome fission"/>
    <property type="evidence" value="ECO:0007669"/>
    <property type="project" value="TreeGrafter"/>
</dbReference>
<dbReference type="Pfam" id="PF00350">
    <property type="entry name" value="Dynamin_N"/>
    <property type="match status" value="1"/>
</dbReference>
<keyword evidence="5" id="KW-1185">Reference proteome</keyword>
<dbReference type="PRINTS" id="PR00195">
    <property type="entry name" value="DYNAMIN"/>
</dbReference>
<dbReference type="Gene3D" id="3.40.50.300">
    <property type="entry name" value="P-loop containing nucleotide triphosphate hydrolases"/>
    <property type="match status" value="1"/>
</dbReference>
<evidence type="ECO:0000256" key="1">
    <source>
        <dbReference type="ARBA" id="ARBA00022741"/>
    </source>
</evidence>
<name>A0A9W4SF16_9GLOM</name>
<accession>A0A9W4SF16</accession>
<dbReference type="InterPro" id="IPR045063">
    <property type="entry name" value="Dynamin_N"/>
</dbReference>
<dbReference type="GO" id="GO:0016020">
    <property type="term" value="C:membrane"/>
    <property type="evidence" value="ECO:0007669"/>
    <property type="project" value="TreeGrafter"/>
</dbReference>
<organism evidence="4 5">
    <name type="scientific">Funneliformis geosporum</name>
    <dbReference type="NCBI Taxonomy" id="1117311"/>
    <lineage>
        <taxon>Eukaryota</taxon>
        <taxon>Fungi</taxon>
        <taxon>Fungi incertae sedis</taxon>
        <taxon>Mucoromycota</taxon>
        <taxon>Glomeromycotina</taxon>
        <taxon>Glomeromycetes</taxon>
        <taxon>Glomerales</taxon>
        <taxon>Glomeraceae</taxon>
        <taxon>Funneliformis</taxon>
    </lineage>
</organism>
<dbReference type="AlphaFoldDB" id="A0A9W4SF16"/>
<reference evidence="4" key="1">
    <citation type="submission" date="2022-08" db="EMBL/GenBank/DDBJ databases">
        <authorList>
            <person name="Kallberg Y."/>
            <person name="Tangrot J."/>
            <person name="Rosling A."/>
        </authorList>
    </citation>
    <scope>NUCLEOTIDE SEQUENCE</scope>
    <source>
        <strain evidence="4">Wild A</strain>
    </source>
</reference>
<dbReference type="GO" id="GO:0005739">
    <property type="term" value="C:mitochondrion"/>
    <property type="evidence" value="ECO:0007669"/>
    <property type="project" value="TreeGrafter"/>
</dbReference>
<dbReference type="GO" id="GO:0003924">
    <property type="term" value="F:GTPase activity"/>
    <property type="evidence" value="ECO:0007669"/>
    <property type="project" value="InterPro"/>
</dbReference>
<dbReference type="InterPro" id="IPR027417">
    <property type="entry name" value="P-loop_NTPase"/>
</dbReference>
<dbReference type="EMBL" id="CAMKVN010000282">
    <property type="protein sequence ID" value="CAI2166175.1"/>
    <property type="molecule type" value="Genomic_DNA"/>
</dbReference>
<dbReference type="Proteomes" id="UP001153678">
    <property type="component" value="Unassembled WGS sequence"/>
</dbReference>
<keyword evidence="2" id="KW-0342">GTP-binding</keyword>
<dbReference type="SMART" id="SM00053">
    <property type="entry name" value="DYNc"/>
    <property type="match status" value="1"/>
</dbReference>
<dbReference type="Pfam" id="PF01031">
    <property type="entry name" value="Dynamin_M"/>
    <property type="match status" value="1"/>
</dbReference>
<keyword evidence="1" id="KW-0547">Nucleotide-binding</keyword>
<comment type="caution">
    <text evidence="4">The sequence shown here is derived from an EMBL/GenBank/DDBJ whole genome shotgun (WGS) entry which is preliminary data.</text>
</comment>
<dbReference type="GO" id="GO:0005525">
    <property type="term" value="F:GTP binding"/>
    <property type="evidence" value="ECO:0007669"/>
    <property type="project" value="InterPro"/>
</dbReference>
<dbReference type="GO" id="GO:0008017">
    <property type="term" value="F:microtubule binding"/>
    <property type="evidence" value="ECO:0007669"/>
    <property type="project" value="TreeGrafter"/>
</dbReference>
<dbReference type="InterPro" id="IPR000375">
    <property type="entry name" value="Dynamin_stalk"/>
</dbReference>
<evidence type="ECO:0000259" key="3">
    <source>
        <dbReference type="PROSITE" id="PS51718"/>
    </source>
</evidence>
<dbReference type="InterPro" id="IPR022812">
    <property type="entry name" value="Dynamin"/>
</dbReference>
<evidence type="ECO:0000313" key="4">
    <source>
        <dbReference type="EMBL" id="CAI2166175.1"/>
    </source>
</evidence>
<protein>
    <submittedName>
        <fullName evidence="4">6986_t:CDS:1</fullName>
    </submittedName>
</protein>
<evidence type="ECO:0000256" key="2">
    <source>
        <dbReference type="ARBA" id="ARBA00023134"/>
    </source>
</evidence>
<dbReference type="InterPro" id="IPR001401">
    <property type="entry name" value="Dynamin_GTPase"/>
</dbReference>
<gene>
    <name evidence="4" type="ORF">FWILDA_LOCUS2441</name>
</gene>
<dbReference type="SUPFAM" id="SSF52540">
    <property type="entry name" value="P-loop containing nucleoside triphosphate hydrolases"/>
    <property type="match status" value="1"/>
</dbReference>
<evidence type="ECO:0000313" key="5">
    <source>
        <dbReference type="Proteomes" id="UP001153678"/>
    </source>
</evidence>
<dbReference type="PROSITE" id="PS51718">
    <property type="entry name" value="G_DYNAMIN_2"/>
    <property type="match status" value="1"/>
</dbReference>
<proteinExistence type="predicted"/>
<dbReference type="GO" id="GO:0005874">
    <property type="term" value="C:microtubule"/>
    <property type="evidence" value="ECO:0007669"/>
    <property type="project" value="TreeGrafter"/>
</dbReference>